<gene>
    <name evidence="2" type="ORF">E2562_023976</name>
</gene>
<feature type="region of interest" description="Disordered" evidence="1">
    <location>
        <begin position="63"/>
        <end position="83"/>
    </location>
</feature>
<evidence type="ECO:0000313" key="2">
    <source>
        <dbReference type="EMBL" id="KAF0893346.1"/>
    </source>
</evidence>
<organism evidence="2 3">
    <name type="scientific">Oryza meyeriana var. granulata</name>
    <dbReference type="NCBI Taxonomy" id="110450"/>
    <lineage>
        <taxon>Eukaryota</taxon>
        <taxon>Viridiplantae</taxon>
        <taxon>Streptophyta</taxon>
        <taxon>Embryophyta</taxon>
        <taxon>Tracheophyta</taxon>
        <taxon>Spermatophyta</taxon>
        <taxon>Magnoliopsida</taxon>
        <taxon>Liliopsida</taxon>
        <taxon>Poales</taxon>
        <taxon>Poaceae</taxon>
        <taxon>BOP clade</taxon>
        <taxon>Oryzoideae</taxon>
        <taxon>Oryzeae</taxon>
        <taxon>Oryzinae</taxon>
        <taxon>Oryza</taxon>
        <taxon>Oryza meyeriana</taxon>
    </lineage>
</organism>
<accession>A0A6G1BZN9</accession>
<dbReference type="EMBL" id="SPHZ02000011">
    <property type="protein sequence ID" value="KAF0893346.1"/>
    <property type="molecule type" value="Genomic_DNA"/>
</dbReference>
<proteinExistence type="predicted"/>
<keyword evidence="3" id="KW-1185">Reference proteome</keyword>
<dbReference type="Proteomes" id="UP000479710">
    <property type="component" value="Unassembled WGS sequence"/>
</dbReference>
<reference evidence="2 3" key="1">
    <citation type="submission" date="2019-11" db="EMBL/GenBank/DDBJ databases">
        <title>Whole genome sequence of Oryza granulata.</title>
        <authorList>
            <person name="Li W."/>
        </authorList>
    </citation>
    <scope>NUCLEOTIDE SEQUENCE [LARGE SCALE GENOMIC DNA]</scope>
    <source>
        <strain evidence="3">cv. Menghai</strain>
        <tissue evidence="2">Leaf</tissue>
    </source>
</reference>
<feature type="compositionally biased region" description="Basic and acidic residues" evidence="1">
    <location>
        <begin position="1"/>
        <end position="19"/>
    </location>
</feature>
<dbReference type="AlphaFoldDB" id="A0A6G1BZN9"/>
<evidence type="ECO:0000313" key="3">
    <source>
        <dbReference type="Proteomes" id="UP000479710"/>
    </source>
</evidence>
<evidence type="ECO:0000256" key="1">
    <source>
        <dbReference type="SAM" id="MobiDB-lite"/>
    </source>
</evidence>
<feature type="region of interest" description="Disordered" evidence="1">
    <location>
        <begin position="1"/>
        <end position="51"/>
    </location>
</feature>
<name>A0A6G1BZN9_9ORYZ</name>
<sequence>MCGVDDHDIRYRSGEDGGEKGPVGPTGQAHGRCGGRDRAPQPWRRPTGAVADCGGLRRLDAEAETTTGRTLAALQRRNGRGDA</sequence>
<comment type="caution">
    <text evidence="2">The sequence shown here is derived from an EMBL/GenBank/DDBJ whole genome shotgun (WGS) entry which is preliminary data.</text>
</comment>
<protein>
    <submittedName>
        <fullName evidence="2">Uncharacterized protein</fullName>
    </submittedName>
</protein>